<dbReference type="AlphaFoldDB" id="A0A383UYP3"/>
<reference evidence="1 2" key="1">
    <citation type="submission" date="2017-11" db="EMBL/GenBank/DDBJ databases">
        <authorList>
            <person name="Kracher B."/>
        </authorList>
    </citation>
    <scope>NUCLEOTIDE SEQUENCE [LARGE SCALE GENOMIC DNA]</scope>
    <source>
        <strain evidence="1 2">RACE1</strain>
    </source>
</reference>
<name>A0A383UYP3_BLUHO</name>
<evidence type="ECO:0000313" key="2">
    <source>
        <dbReference type="Proteomes" id="UP000275772"/>
    </source>
</evidence>
<sequence>MYVSVIPTILHSGVNSQHLISCLIFPQHRLAHYAWPYVMMHHGLDQRSPIQLPTDGAFSFGFFLALLT</sequence>
<organism evidence="1 2">
    <name type="scientific">Blumeria hordei</name>
    <name type="common">Barley powdery mildew</name>
    <name type="synonym">Blumeria graminis f. sp. hordei</name>
    <dbReference type="NCBI Taxonomy" id="2867405"/>
    <lineage>
        <taxon>Eukaryota</taxon>
        <taxon>Fungi</taxon>
        <taxon>Dikarya</taxon>
        <taxon>Ascomycota</taxon>
        <taxon>Pezizomycotina</taxon>
        <taxon>Leotiomycetes</taxon>
        <taxon>Erysiphales</taxon>
        <taxon>Erysiphaceae</taxon>
        <taxon>Blumeria</taxon>
    </lineage>
</organism>
<accession>A0A383UYP3</accession>
<dbReference type="Proteomes" id="UP000275772">
    <property type="component" value="Unassembled WGS sequence"/>
</dbReference>
<gene>
    <name evidence="1" type="ORF">BLGHR1_15297</name>
</gene>
<proteinExistence type="predicted"/>
<evidence type="ECO:0000313" key="1">
    <source>
        <dbReference type="EMBL" id="SZF04500.1"/>
    </source>
</evidence>
<dbReference type="EMBL" id="UNSH01000067">
    <property type="protein sequence ID" value="SZF04500.1"/>
    <property type="molecule type" value="Genomic_DNA"/>
</dbReference>
<dbReference type="VEuPathDB" id="FungiDB:BLGHR1_15297"/>
<protein>
    <submittedName>
        <fullName evidence="1">Uncharacterized protein</fullName>
    </submittedName>
</protein>